<name>A0AA37L9Q9_9PEZI</name>
<dbReference type="InterPro" id="IPR006076">
    <property type="entry name" value="FAD-dep_OxRdtase"/>
</dbReference>
<dbReference type="RefSeq" id="XP_049126812.1">
    <property type="nucleotide sequence ID" value="XM_049270855.1"/>
</dbReference>
<accession>A0AA37L9Q9</accession>
<dbReference type="SUPFAM" id="SSF51905">
    <property type="entry name" value="FAD/NAD(P)-binding domain"/>
    <property type="match status" value="1"/>
</dbReference>
<gene>
    <name evidence="3" type="ORF">ColSpa_04643</name>
</gene>
<dbReference type="PANTHER" id="PTHR13847">
    <property type="entry name" value="SARCOSINE DEHYDROGENASE-RELATED"/>
    <property type="match status" value="1"/>
</dbReference>
<evidence type="ECO:0000313" key="4">
    <source>
        <dbReference type="Proteomes" id="UP001055115"/>
    </source>
</evidence>
<dbReference type="Proteomes" id="UP001055115">
    <property type="component" value="Unassembled WGS sequence"/>
</dbReference>
<sequence length="425" mass="45274">MGSVLSAIRSAAKTVGAVAKLLLDLNKQYQALLARVNAAPGLPHENPSSPYWLDDPPFPELVDVRSETLPREADVVVIGSGITGVAVARGLFAAARGDDGGMPSVVVVDARSLCAGATGRNGGHVKASPHELFPKLARHFGKEGAARLTRFTLRTAEAVLEVGGAEGREVAECRGVETVDFFLDEKGYEAGKKEFEELRTWVPEVEMEVLGREKTIERFGVEQGHVFGSLVFRAGALWPYRLVTAVWRGLLDEHGEKLRLETNTAVEEVVLDPARDGERPYVVRTERGNIRARHVVHATNAHAGQFLTGLRGKMAGVKAHMTAQRPAPSAPGQGQGGDGGEAGFQWKDGSKPGSRSWSIIYGGGMFDYVTQRPNGDVMLGGGFARSLGQGVDMVGVWDDSGTEGLTIAHLSGVMKALFGGGGRGM</sequence>
<organism evidence="3 4">
    <name type="scientific">Colletotrichum spaethianum</name>
    <dbReference type="NCBI Taxonomy" id="700344"/>
    <lineage>
        <taxon>Eukaryota</taxon>
        <taxon>Fungi</taxon>
        <taxon>Dikarya</taxon>
        <taxon>Ascomycota</taxon>
        <taxon>Pezizomycotina</taxon>
        <taxon>Sordariomycetes</taxon>
        <taxon>Hypocreomycetidae</taxon>
        <taxon>Glomerellales</taxon>
        <taxon>Glomerellaceae</taxon>
        <taxon>Colletotrichum</taxon>
        <taxon>Colletotrichum spaethianum species complex</taxon>
    </lineage>
</organism>
<feature type="domain" description="FAD dependent oxidoreductase" evidence="2">
    <location>
        <begin position="74"/>
        <end position="382"/>
    </location>
</feature>
<feature type="compositionally biased region" description="Low complexity" evidence="1">
    <location>
        <begin position="323"/>
        <end position="332"/>
    </location>
</feature>
<feature type="region of interest" description="Disordered" evidence="1">
    <location>
        <begin position="322"/>
        <end position="353"/>
    </location>
</feature>
<feature type="compositionally biased region" description="Gly residues" evidence="1">
    <location>
        <begin position="333"/>
        <end position="342"/>
    </location>
</feature>
<reference evidence="3 4" key="1">
    <citation type="submission" date="2022-03" db="EMBL/GenBank/DDBJ databases">
        <title>Genome data of Colletotrichum spp.</title>
        <authorList>
            <person name="Utami Y.D."/>
            <person name="Hiruma K."/>
        </authorList>
    </citation>
    <scope>NUCLEOTIDE SEQUENCE [LARGE SCALE GENOMIC DNA]</scope>
    <source>
        <strain evidence="3 4">MAFF 239500</strain>
    </source>
</reference>
<dbReference type="Gene3D" id="3.30.9.10">
    <property type="entry name" value="D-Amino Acid Oxidase, subunit A, domain 2"/>
    <property type="match status" value="1"/>
</dbReference>
<evidence type="ECO:0000256" key="1">
    <source>
        <dbReference type="SAM" id="MobiDB-lite"/>
    </source>
</evidence>
<keyword evidence="4" id="KW-1185">Reference proteome</keyword>
<protein>
    <recommendedName>
        <fullName evidence="2">FAD dependent oxidoreductase domain-containing protein</fullName>
    </recommendedName>
</protein>
<dbReference type="Pfam" id="PF01266">
    <property type="entry name" value="DAO"/>
    <property type="match status" value="1"/>
</dbReference>
<dbReference type="GO" id="GO:0005737">
    <property type="term" value="C:cytoplasm"/>
    <property type="evidence" value="ECO:0007669"/>
    <property type="project" value="TreeGrafter"/>
</dbReference>
<dbReference type="AlphaFoldDB" id="A0AA37L9Q9"/>
<proteinExistence type="predicted"/>
<evidence type="ECO:0000259" key="2">
    <source>
        <dbReference type="Pfam" id="PF01266"/>
    </source>
</evidence>
<dbReference type="InterPro" id="IPR036188">
    <property type="entry name" value="FAD/NAD-bd_sf"/>
</dbReference>
<dbReference type="Gene3D" id="3.50.50.60">
    <property type="entry name" value="FAD/NAD(P)-binding domain"/>
    <property type="match status" value="1"/>
</dbReference>
<dbReference type="GeneID" id="73325445"/>
<comment type="caution">
    <text evidence="3">The sequence shown here is derived from an EMBL/GenBank/DDBJ whole genome shotgun (WGS) entry which is preliminary data.</text>
</comment>
<evidence type="ECO:0000313" key="3">
    <source>
        <dbReference type="EMBL" id="GKT44462.1"/>
    </source>
</evidence>
<dbReference type="PANTHER" id="PTHR13847:SF213">
    <property type="entry name" value="DEPENDENT OXIDOREDUCTASE, PUTATIVE-RELATED"/>
    <property type="match status" value="1"/>
</dbReference>
<dbReference type="EMBL" id="BQXU01000010">
    <property type="protein sequence ID" value="GKT44462.1"/>
    <property type="molecule type" value="Genomic_DNA"/>
</dbReference>